<feature type="transmembrane region" description="Helical" evidence="8">
    <location>
        <begin position="361"/>
        <end position="382"/>
    </location>
</feature>
<dbReference type="Gene3D" id="1.20.1740.10">
    <property type="entry name" value="Amino acid/polyamine transporter I"/>
    <property type="match status" value="1"/>
</dbReference>
<feature type="transmembrane region" description="Helical" evidence="8">
    <location>
        <begin position="403"/>
        <end position="426"/>
    </location>
</feature>
<dbReference type="InterPro" id="IPR004841">
    <property type="entry name" value="AA-permease/SLC12A_dom"/>
</dbReference>
<proteinExistence type="predicted"/>
<organism evidence="10 11">
    <name type="scientific">Pseudonocardia xinjiangensis</name>
    <dbReference type="NCBI Taxonomy" id="75289"/>
    <lineage>
        <taxon>Bacteria</taxon>
        <taxon>Bacillati</taxon>
        <taxon>Actinomycetota</taxon>
        <taxon>Actinomycetes</taxon>
        <taxon>Pseudonocardiales</taxon>
        <taxon>Pseudonocardiaceae</taxon>
        <taxon>Pseudonocardia</taxon>
    </lineage>
</organism>
<evidence type="ECO:0000256" key="3">
    <source>
        <dbReference type="ARBA" id="ARBA00022692"/>
    </source>
</evidence>
<dbReference type="InterPro" id="IPR004840">
    <property type="entry name" value="Amino_acid_permease_CS"/>
</dbReference>
<dbReference type="Proteomes" id="UP001296706">
    <property type="component" value="Unassembled WGS sequence"/>
</dbReference>
<feature type="transmembrane region" description="Helical" evidence="8">
    <location>
        <begin position="159"/>
        <end position="177"/>
    </location>
</feature>
<evidence type="ECO:0000256" key="5">
    <source>
        <dbReference type="ARBA" id="ARBA00022989"/>
    </source>
</evidence>
<dbReference type="PANTHER" id="PTHR43495:SF5">
    <property type="entry name" value="GAMMA-AMINOBUTYRIC ACID PERMEASE"/>
    <property type="match status" value="1"/>
</dbReference>
<evidence type="ECO:0000256" key="6">
    <source>
        <dbReference type="ARBA" id="ARBA00023136"/>
    </source>
</evidence>
<dbReference type="Pfam" id="PF00324">
    <property type="entry name" value="AA_permease"/>
    <property type="match status" value="1"/>
</dbReference>
<evidence type="ECO:0000256" key="2">
    <source>
        <dbReference type="ARBA" id="ARBA00022448"/>
    </source>
</evidence>
<dbReference type="RefSeq" id="WP_169395350.1">
    <property type="nucleotide sequence ID" value="NZ_BAAAJH010000010.1"/>
</dbReference>
<feature type="region of interest" description="Disordered" evidence="7">
    <location>
        <begin position="457"/>
        <end position="481"/>
    </location>
</feature>
<keyword evidence="4" id="KW-0029">Amino-acid transport</keyword>
<feature type="domain" description="Amino acid permease/ SLC12A" evidence="9">
    <location>
        <begin position="18"/>
        <end position="454"/>
    </location>
</feature>
<keyword evidence="3 8" id="KW-0812">Transmembrane</keyword>
<comment type="subcellular location">
    <subcellularLocation>
        <location evidence="1">Membrane</location>
        <topology evidence="1">Multi-pass membrane protein</topology>
    </subcellularLocation>
</comment>
<feature type="transmembrane region" description="Helical" evidence="8">
    <location>
        <begin position="45"/>
        <end position="65"/>
    </location>
</feature>
<feature type="transmembrane region" description="Helical" evidence="8">
    <location>
        <begin position="126"/>
        <end position="147"/>
    </location>
</feature>
<dbReference type="EMBL" id="JAAXKY010000021">
    <property type="protein sequence ID" value="NMH77283.1"/>
    <property type="molecule type" value="Genomic_DNA"/>
</dbReference>
<comment type="caution">
    <text evidence="10">The sequence shown here is derived from an EMBL/GenBank/DDBJ whole genome shotgun (WGS) entry which is preliminary data.</text>
</comment>
<sequence length="481" mass="50378">MTATTGHQLHRRLTARQLTMIGLGGAIGTGLFLGSALAISQAGPATIIAFVVVALVALVIAWALAEMVTVHPTAGAFGTIAHAYLGRWAGFVIRWTYWTIQVIAVGGEVIAAGIYVQYWWPSIPLWLAVVVFSVALIVVNAATVRLFGEFEYWLSMIKVSAIVVFIVLGILLITVGLPDAPATGLSNLTSDGGFFPMGLGGVFLAMVFVVFSFVGTEVVSVTAAEAENPARDVPRAARQMVLRLALFYVLAIAVVLTIAPWSQTAKGGSLDASPFVRVLEAAQVPAGASVMNFVILTAALSSANTNLYLTTRMLHSLAGHGYAPAALGRLSRSGAPRNALALSTIGLAVAAALSVNDGTAAYLALFGISVFGALVVWMMILASHARFRLLRRRHGLPDSPARIWGAPVTTGLAFLFLGAVLVSTAFIDGLQIAWKVGVPFFALLLVAYLVTASRGRGDAGSDPLRDELAQSAAPATRLDGA</sequence>
<evidence type="ECO:0000256" key="7">
    <source>
        <dbReference type="SAM" id="MobiDB-lite"/>
    </source>
</evidence>
<feature type="transmembrane region" description="Helical" evidence="8">
    <location>
        <begin position="20"/>
        <end position="39"/>
    </location>
</feature>
<evidence type="ECO:0000256" key="1">
    <source>
        <dbReference type="ARBA" id="ARBA00004141"/>
    </source>
</evidence>
<reference evidence="10 11" key="1">
    <citation type="submission" date="2020-04" db="EMBL/GenBank/DDBJ databases">
        <authorList>
            <person name="Klaysubun C."/>
            <person name="Duangmal K."/>
            <person name="Lipun K."/>
        </authorList>
    </citation>
    <scope>NUCLEOTIDE SEQUENCE [LARGE SCALE GENOMIC DNA]</scope>
    <source>
        <strain evidence="10 11">JCM 11839</strain>
    </source>
</reference>
<feature type="transmembrane region" description="Helical" evidence="8">
    <location>
        <begin position="281"/>
        <end position="303"/>
    </location>
</feature>
<name>A0ABX1RA43_9PSEU</name>
<feature type="transmembrane region" description="Helical" evidence="8">
    <location>
        <begin position="95"/>
        <end position="120"/>
    </location>
</feature>
<evidence type="ECO:0000256" key="8">
    <source>
        <dbReference type="SAM" id="Phobius"/>
    </source>
</evidence>
<dbReference type="PIRSF" id="PIRSF006060">
    <property type="entry name" value="AA_transporter"/>
    <property type="match status" value="1"/>
</dbReference>
<protein>
    <submittedName>
        <fullName evidence="10">Amino acid permease</fullName>
    </submittedName>
</protein>
<keyword evidence="11" id="KW-1185">Reference proteome</keyword>
<feature type="transmembrane region" description="Helical" evidence="8">
    <location>
        <begin position="197"/>
        <end position="219"/>
    </location>
</feature>
<accession>A0ABX1RA43</accession>
<keyword evidence="2" id="KW-0813">Transport</keyword>
<evidence type="ECO:0000313" key="10">
    <source>
        <dbReference type="EMBL" id="NMH77283.1"/>
    </source>
</evidence>
<keyword evidence="6 8" id="KW-0472">Membrane</keyword>
<feature type="transmembrane region" description="Helical" evidence="8">
    <location>
        <begin position="432"/>
        <end position="451"/>
    </location>
</feature>
<dbReference type="PANTHER" id="PTHR43495">
    <property type="entry name" value="GABA PERMEASE"/>
    <property type="match status" value="1"/>
</dbReference>
<dbReference type="PROSITE" id="PS00218">
    <property type="entry name" value="AMINO_ACID_PERMEASE_1"/>
    <property type="match status" value="1"/>
</dbReference>
<evidence type="ECO:0000313" key="11">
    <source>
        <dbReference type="Proteomes" id="UP001296706"/>
    </source>
</evidence>
<keyword evidence="5 8" id="KW-1133">Transmembrane helix</keyword>
<evidence type="ECO:0000259" key="9">
    <source>
        <dbReference type="Pfam" id="PF00324"/>
    </source>
</evidence>
<feature type="transmembrane region" description="Helical" evidence="8">
    <location>
        <begin position="240"/>
        <end position="261"/>
    </location>
</feature>
<feature type="compositionally biased region" description="Basic and acidic residues" evidence="7">
    <location>
        <begin position="457"/>
        <end position="468"/>
    </location>
</feature>
<gene>
    <name evidence="10" type="ORF">HF577_09290</name>
</gene>
<feature type="transmembrane region" description="Helical" evidence="8">
    <location>
        <begin position="339"/>
        <end position="355"/>
    </location>
</feature>
<evidence type="ECO:0000256" key="4">
    <source>
        <dbReference type="ARBA" id="ARBA00022970"/>
    </source>
</evidence>